<reference evidence="2 3" key="1">
    <citation type="submission" date="2020-04" db="EMBL/GenBank/DDBJ databases">
        <authorList>
            <person name="De Canck E."/>
        </authorList>
    </citation>
    <scope>NUCLEOTIDE SEQUENCE [LARGE SCALE GENOMIC DNA]</scope>
    <source>
        <strain evidence="2 3">LMG 3441</strain>
    </source>
</reference>
<dbReference type="Proteomes" id="UP000494269">
    <property type="component" value="Unassembled WGS sequence"/>
</dbReference>
<accession>A0A6S7AFT7</accession>
<dbReference type="EMBL" id="CADIJQ010000008">
    <property type="protein sequence ID" value="CAB3727997.1"/>
    <property type="molecule type" value="Genomic_DNA"/>
</dbReference>
<feature type="region of interest" description="Disordered" evidence="1">
    <location>
        <begin position="190"/>
        <end position="210"/>
    </location>
</feature>
<name>A0A6S7AFT7_9BURK</name>
<feature type="compositionally biased region" description="Basic and acidic residues" evidence="1">
    <location>
        <begin position="250"/>
        <end position="260"/>
    </location>
</feature>
<evidence type="ECO:0000256" key="1">
    <source>
        <dbReference type="SAM" id="MobiDB-lite"/>
    </source>
</evidence>
<protein>
    <submittedName>
        <fullName evidence="2">Uncharacterized protein</fullName>
    </submittedName>
</protein>
<proteinExistence type="predicted"/>
<gene>
    <name evidence="2" type="ORF">LMG3441_04415</name>
</gene>
<evidence type="ECO:0000313" key="3">
    <source>
        <dbReference type="Proteomes" id="UP000494269"/>
    </source>
</evidence>
<keyword evidence="3" id="KW-1185">Reference proteome</keyword>
<feature type="region of interest" description="Disordered" evidence="1">
    <location>
        <begin position="227"/>
        <end position="260"/>
    </location>
</feature>
<dbReference type="AlphaFoldDB" id="A0A6S7AFT7"/>
<organism evidence="2 3">
    <name type="scientific">Achromobacter kerstersii</name>
    <dbReference type="NCBI Taxonomy" id="1353890"/>
    <lineage>
        <taxon>Bacteria</taxon>
        <taxon>Pseudomonadati</taxon>
        <taxon>Pseudomonadota</taxon>
        <taxon>Betaproteobacteria</taxon>
        <taxon>Burkholderiales</taxon>
        <taxon>Alcaligenaceae</taxon>
        <taxon>Achromobacter</taxon>
    </lineage>
</organism>
<evidence type="ECO:0000313" key="2">
    <source>
        <dbReference type="EMBL" id="CAB3727997.1"/>
    </source>
</evidence>
<sequence length="260" mass="27773">MASAFVGWVSTKLAIRSDVSRSFGAIVSVTAVLALTGCVSTGSGKMGLDFGEVLAKEQQVFTVNGERAALRKYYNDSYDIKLYGQKKVMELEVKGAAMMVANVSEVPGATLITLDVPELGCNHVYHVYRVSGTQSSKWQNSYRSCEGPLSFNVANGQWTARQTVKPAVGKPYMLVYQDGNLYTRPLEVAKPRVPAKPRPKAPPKAKPAAPVADAVNLDDVAAPAPAAANLDEIDAPPPGKINTSGLKADTASEVKMKDEK</sequence>
<feature type="compositionally biased region" description="Basic residues" evidence="1">
    <location>
        <begin position="193"/>
        <end position="203"/>
    </location>
</feature>